<keyword evidence="1 11" id="KW-0479">Metal-binding</keyword>
<dbReference type="GO" id="GO:0005524">
    <property type="term" value="F:ATP binding"/>
    <property type="evidence" value="ECO:0007669"/>
    <property type="project" value="UniProtKB-UniRule"/>
</dbReference>
<dbReference type="PANTHER" id="PTHR32472:SF10">
    <property type="entry name" value="DNA REPAIR PROTEIN RADA-LIKE PROTEIN"/>
    <property type="match status" value="1"/>
</dbReference>
<evidence type="ECO:0000256" key="8">
    <source>
        <dbReference type="ARBA" id="ARBA00023016"/>
    </source>
</evidence>
<dbReference type="GO" id="GO:0003684">
    <property type="term" value="F:damaged DNA binding"/>
    <property type="evidence" value="ECO:0007669"/>
    <property type="project" value="InterPro"/>
</dbReference>
<keyword evidence="4 13" id="KW-0863">Zinc-finger</keyword>
<dbReference type="InterPro" id="IPR004504">
    <property type="entry name" value="DNA_repair_RadA"/>
</dbReference>
<evidence type="ECO:0000256" key="2">
    <source>
        <dbReference type="ARBA" id="ARBA00022741"/>
    </source>
</evidence>
<dbReference type="InterPro" id="IPR014721">
    <property type="entry name" value="Ribsml_uS5_D2-typ_fold_subgr"/>
</dbReference>
<evidence type="ECO:0000256" key="4">
    <source>
        <dbReference type="ARBA" id="ARBA00022771"/>
    </source>
</evidence>
<keyword evidence="6 13" id="KW-0862">Zinc</keyword>
<dbReference type="PATRIC" id="fig|1618446.3.peg.1062"/>
<dbReference type="GO" id="GO:0140664">
    <property type="term" value="F:ATP-dependent DNA damage sensor activity"/>
    <property type="evidence" value="ECO:0007669"/>
    <property type="project" value="InterPro"/>
</dbReference>
<comment type="function">
    <text evidence="11">Plays a role in repairing double-strand DNA breaks, probably involving stabilizing or processing branched DNA or blocked replication forks.</text>
</comment>
<evidence type="ECO:0000256" key="6">
    <source>
        <dbReference type="ARBA" id="ARBA00022833"/>
    </source>
</evidence>
<dbReference type="GO" id="GO:0005829">
    <property type="term" value="C:cytosol"/>
    <property type="evidence" value="ECO:0007669"/>
    <property type="project" value="TreeGrafter"/>
</dbReference>
<evidence type="ECO:0000256" key="1">
    <source>
        <dbReference type="ARBA" id="ARBA00022723"/>
    </source>
</evidence>
<keyword evidence="9 11" id="KW-0238">DNA-binding</keyword>
<dbReference type="NCBIfam" id="TIGR00416">
    <property type="entry name" value="sms"/>
    <property type="match status" value="1"/>
</dbReference>
<keyword evidence="5" id="KW-0378">Hydrolase</keyword>
<dbReference type="PANTHER" id="PTHR32472">
    <property type="entry name" value="DNA REPAIR PROTEIN RADA"/>
    <property type="match status" value="1"/>
</dbReference>
<dbReference type="SMART" id="SM00382">
    <property type="entry name" value="AAA"/>
    <property type="match status" value="1"/>
</dbReference>
<comment type="function">
    <text evidence="13">DNA-dependent ATPase involved in processing of recombination intermediates, plays a role in repairing DNA breaks. Stimulates the branch migration of RecA-mediated strand transfer reactions, allowing the 3' invading strand to extend heteroduplex DNA faster. Binds ssDNA in the presence of ADP but not other nucleotides, has ATPase activity that is stimulated by ssDNA and various branched DNA structures, but inhibited by SSB. Does not have RecA's homology-searching function.</text>
</comment>
<dbReference type="GO" id="GO:0000725">
    <property type="term" value="P:recombinational repair"/>
    <property type="evidence" value="ECO:0007669"/>
    <property type="project" value="UniProtKB-UniRule"/>
</dbReference>
<dbReference type="SUPFAM" id="SSF52540">
    <property type="entry name" value="P-loop containing nucleoside triphosphate hydrolases"/>
    <property type="match status" value="1"/>
</dbReference>
<dbReference type="STRING" id="1618446.UV61_C0009G0015"/>
<dbReference type="SUPFAM" id="SSF54211">
    <property type="entry name" value="Ribosomal protein S5 domain 2-like"/>
    <property type="match status" value="1"/>
</dbReference>
<dbReference type="Gene3D" id="3.40.50.300">
    <property type="entry name" value="P-loop containing nucleotide triphosphate hydrolases"/>
    <property type="match status" value="1"/>
</dbReference>
<evidence type="ECO:0000256" key="9">
    <source>
        <dbReference type="ARBA" id="ARBA00023125"/>
    </source>
</evidence>
<evidence type="ECO:0000259" key="14">
    <source>
        <dbReference type="PROSITE" id="PS50162"/>
    </source>
</evidence>
<comment type="domain">
    <text evidence="11">The middle region has homology to RecA with ATPase motifs including the RadA KNRFG motif, while the C-terminus is homologous to Lon protease.</text>
</comment>
<evidence type="ECO:0000313" key="15">
    <source>
        <dbReference type="EMBL" id="KKS86488.1"/>
    </source>
</evidence>
<dbReference type="EMBL" id="LCFD01000009">
    <property type="protein sequence ID" value="KKS86488.1"/>
    <property type="molecule type" value="Genomic_DNA"/>
</dbReference>
<comment type="caution">
    <text evidence="15">The sequence shown here is derived from an EMBL/GenBank/DDBJ whole genome shotgun (WGS) entry which is preliminary data.</text>
</comment>
<dbReference type="CDD" id="cd01121">
    <property type="entry name" value="RadA_SMS_N"/>
    <property type="match status" value="1"/>
</dbReference>
<evidence type="ECO:0000256" key="10">
    <source>
        <dbReference type="ARBA" id="ARBA00023204"/>
    </source>
</evidence>
<evidence type="ECO:0000256" key="11">
    <source>
        <dbReference type="HAMAP-Rule" id="MF_01498"/>
    </source>
</evidence>
<comment type="similarity">
    <text evidence="11 13">Belongs to the RecA family. RadA subfamily.</text>
</comment>
<evidence type="ECO:0000256" key="12">
    <source>
        <dbReference type="NCBIfam" id="TIGR00416"/>
    </source>
</evidence>
<evidence type="ECO:0000313" key="16">
    <source>
        <dbReference type="Proteomes" id="UP000034050"/>
    </source>
</evidence>
<dbReference type="FunFam" id="3.40.50.300:FF:000050">
    <property type="entry name" value="DNA repair protein RadA"/>
    <property type="match status" value="1"/>
</dbReference>
<organism evidence="15 16">
    <name type="scientific">Candidatus Gottesmanbacteria bacterium GW2011_GWB1_43_11</name>
    <dbReference type="NCBI Taxonomy" id="1618446"/>
    <lineage>
        <taxon>Bacteria</taxon>
        <taxon>Candidatus Gottesmaniibacteriota</taxon>
    </lineage>
</organism>
<dbReference type="Proteomes" id="UP000034050">
    <property type="component" value="Unassembled WGS sequence"/>
</dbReference>
<dbReference type="GO" id="GO:0008270">
    <property type="term" value="F:zinc ion binding"/>
    <property type="evidence" value="ECO:0007669"/>
    <property type="project" value="UniProtKB-KW"/>
</dbReference>
<sequence>MKTRSSFVCQQCGNESGAWFGKCPSCGAWNSLVETVRVTGKTIFSAKSTTSSVKPLPLAQIKSVRRERISTEMVEFDRVLGGGIVPGVVILIAGDPGVGKSTLLLSLVGKIGGWYVTGEESAEQVKMRAERLGISKNDLYILPETNIESILSAVETASVKPQIMVIDSIQTMTSESLEGIAGSVGQIRQSTQLLLNLAKSQQVAIFIVGHVTKEGTIAGPKLLEHMVDVVCYFEGERYYQGRILRTLKNRFGPTDEVGIFEMNDSGLTEISNPSKIFLEGRVKNVSGSTVGVTLEGTRPLLVEIQSLVVPTQLAMPRRVVNGIDYNRLQVILAILQKRLNLPFGNFDVFVNVSGGLKLKEPATDLPVALSLISAFKNKPLPNDLASFGELGLLGELRRVQGEDKRTKEAKRLGFTSVLSPEQKNLQQVCNPLWAT</sequence>
<proteinExistence type="inferred from homology"/>
<keyword evidence="7 11" id="KW-0067">ATP-binding</keyword>
<dbReference type="InterPro" id="IPR003593">
    <property type="entry name" value="AAA+_ATPase"/>
</dbReference>
<dbReference type="Pfam" id="PF13481">
    <property type="entry name" value="AAA_25"/>
    <property type="match status" value="1"/>
</dbReference>
<keyword evidence="8 11" id="KW-0346">Stress response</keyword>
<name>A0A0G1FI04_9BACT</name>
<reference evidence="15 16" key="1">
    <citation type="journal article" date="2015" name="Nature">
        <title>rRNA introns, odd ribosomes, and small enigmatic genomes across a large radiation of phyla.</title>
        <authorList>
            <person name="Brown C.T."/>
            <person name="Hug L.A."/>
            <person name="Thomas B.C."/>
            <person name="Sharon I."/>
            <person name="Castelle C.J."/>
            <person name="Singh A."/>
            <person name="Wilkins M.J."/>
            <person name="Williams K.H."/>
            <person name="Banfield J.F."/>
        </authorList>
    </citation>
    <scope>NUCLEOTIDE SEQUENCE [LARGE SCALE GENOMIC DNA]</scope>
</reference>
<evidence type="ECO:0000256" key="3">
    <source>
        <dbReference type="ARBA" id="ARBA00022763"/>
    </source>
</evidence>
<dbReference type="InterPro" id="IPR027417">
    <property type="entry name" value="P-loop_NTPase"/>
</dbReference>
<gene>
    <name evidence="11" type="primary">radA</name>
    <name evidence="15" type="ORF">UV61_C0009G0015</name>
</gene>
<dbReference type="Gene3D" id="3.30.230.10">
    <property type="match status" value="1"/>
</dbReference>
<dbReference type="InterPro" id="IPR020568">
    <property type="entry name" value="Ribosomal_Su5_D2-typ_SF"/>
</dbReference>
<dbReference type="Pfam" id="PF18073">
    <property type="entry name" value="Zn_ribbon_LapB"/>
    <property type="match status" value="1"/>
</dbReference>
<protein>
    <recommendedName>
        <fullName evidence="11 12">DNA repair protein RadA</fullName>
    </recommendedName>
</protein>
<keyword evidence="2 11" id="KW-0547">Nucleotide-binding</keyword>
<dbReference type="InterPro" id="IPR041166">
    <property type="entry name" value="Rubredoxin_2"/>
</dbReference>
<evidence type="ECO:0000256" key="13">
    <source>
        <dbReference type="RuleBase" id="RU003555"/>
    </source>
</evidence>
<dbReference type="PRINTS" id="PR01874">
    <property type="entry name" value="DNAREPAIRADA"/>
</dbReference>
<feature type="region of interest" description="Lon-protease-like" evidence="11">
    <location>
        <begin position="347"/>
        <end position="435"/>
    </location>
</feature>
<keyword evidence="3 11" id="KW-0227">DNA damage</keyword>
<keyword evidence="10 11" id="KW-0234">DNA repair</keyword>
<dbReference type="HAMAP" id="MF_01498">
    <property type="entry name" value="RadA_bact"/>
    <property type="match status" value="1"/>
</dbReference>
<feature type="domain" description="RecA family profile 1" evidence="14">
    <location>
        <begin position="65"/>
        <end position="211"/>
    </location>
</feature>
<evidence type="ECO:0000256" key="7">
    <source>
        <dbReference type="ARBA" id="ARBA00022840"/>
    </source>
</evidence>
<dbReference type="PROSITE" id="PS50162">
    <property type="entry name" value="RECA_2"/>
    <property type="match status" value="1"/>
</dbReference>
<feature type="short sequence motif" description="RadA KNRFG motif" evidence="11">
    <location>
        <begin position="248"/>
        <end position="252"/>
    </location>
</feature>
<dbReference type="InterPro" id="IPR020588">
    <property type="entry name" value="RecA_ATP-bd"/>
</dbReference>
<dbReference type="Pfam" id="PF13541">
    <property type="entry name" value="ChlI"/>
    <property type="match status" value="1"/>
</dbReference>
<accession>A0A0G1FI04</accession>
<dbReference type="AlphaFoldDB" id="A0A0G1FI04"/>
<dbReference type="GO" id="GO:0016787">
    <property type="term" value="F:hydrolase activity"/>
    <property type="evidence" value="ECO:0007669"/>
    <property type="project" value="UniProtKB-KW"/>
</dbReference>
<feature type="binding site" evidence="11">
    <location>
        <begin position="94"/>
        <end position="101"/>
    </location>
    <ligand>
        <name>ATP</name>
        <dbReference type="ChEBI" id="CHEBI:30616"/>
    </ligand>
</feature>
<evidence type="ECO:0000256" key="5">
    <source>
        <dbReference type="ARBA" id="ARBA00022801"/>
    </source>
</evidence>